<protein>
    <submittedName>
        <fullName evidence="1">Uncharacterized protein</fullName>
    </submittedName>
</protein>
<dbReference type="Proteomes" id="UP000887013">
    <property type="component" value="Unassembled WGS sequence"/>
</dbReference>
<reference evidence="1" key="1">
    <citation type="submission" date="2020-08" db="EMBL/GenBank/DDBJ databases">
        <title>Multicomponent nature underlies the extraordinary mechanical properties of spider dragline silk.</title>
        <authorList>
            <person name="Kono N."/>
            <person name="Nakamura H."/>
            <person name="Mori M."/>
            <person name="Yoshida Y."/>
            <person name="Ohtoshi R."/>
            <person name="Malay A.D."/>
            <person name="Moran D.A.P."/>
            <person name="Tomita M."/>
            <person name="Numata K."/>
            <person name="Arakawa K."/>
        </authorList>
    </citation>
    <scope>NUCLEOTIDE SEQUENCE</scope>
</reference>
<gene>
    <name evidence="1" type="ORF">NPIL_132491</name>
</gene>
<dbReference type="AlphaFoldDB" id="A0A8X6TZY2"/>
<dbReference type="EMBL" id="BMAW01067684">
    <property type="protein sequence ID" value="GFT60983.1"/>
    <property type="molecule type" value="Genomic_DNA"/>
</dbReference>
<proteinExistence type="predicted"/>
<name>A0A8X6TZY2_NEPPI</name>
<organism evidence="1 2">
    <name type="scientific">Nephila pilipes</name>
    <name type="common">Giant wood spider</name>
    <name type="synonym">Nephila maculata</name>
    <dbReference type="NCBI Taxonomy" id="299642"/>
    <lineage>
        <taxon>Eukaryota</taxon>
        <taxon>Metazoa</taxon>
        <taxon>Ecdysozoa</taxon>
        <taxon>Arthropoda</taxon>
        <taxon>Chelicerata</taxon>
        <taxon>Arachnida</taxon>
        <taxon>Araneae</taxon>
        <taxon>Araneomorphae</taxon>
        <taxon>Entelegynae</taxon>
        <taxon>Araneoidea</taxon>
        <taxon>Nephilidae</taxon>
        <taxon>Nephila</taxon>
    </lineage>
</organism>
<comment type="caution">
    <text evidence="1">The sequence shown here is derived from an EMBL/GenBank/DDBJ whole genome shotgun (WGS) entry which is preliminary data.</text>
</comment>
<evidence type="ECO:0000313" key="1">
    <source>
        <dbReference type="EMBL" id="GFT60983.1"/>
    </source>
</evidence>
<keyword evidence="2" id="KW-1185">Reference proteome</keyword>
<evidence type="ECO:0000313" key="2">
    <source>
        <dbReference type="Proteomes" id="UP000887013"/>
    </source>
</evidence>
<sequence>MARWNCLRDSRTEPGIWKMVPWCCLRDSFLSLVPGLISTDCKTLGIRKSACLVKTTKDFEVLVHEIKNLVSLELGAIIRVKGNSIFSQVLTTNIISGAREQQHLIQQCSDPSKGLIHVFFHNDLPVKVNK</sequence>
<accession>A0A8X6TZY2</accession>